<dbReference type="AlphaFoldDB" id="D4AP64"/>
<dbReference type="EMBL" id="ABSU01000004">
    <property type="protein sequence ID" value="EFE35075.1"/>
    <property type="molecule type" value="Genomic_DNA"/>
</dbReference>
<gene>
    <name evidence="1" type="ORF">ARB_06031</name>
</gene>
<keyword evidence="2" id="KW-1185">Reference proteome</keyword>
<evidence type="ECO:0000313" key="1">
    <source>
        <dbReference type="EMBL" id="EFE35075.1"/>
    </source>
</evidence>
<sequence length="119" mass="12895">MAEKNEFGAIPLFLQGRDFILQQTVDDHPGKRAAKVDDLVHGKGHDAGGEDVVLHVGVPGRPHLLEDIELGVVCGRLLELGPGDEPAEKTLSMVFVVSFFSSSLLLLLVVEVEVEAEKR</sequence>
<dbReference type="KEGG" id="abe:ARB_06031"/>
<evidence type="ECO:0000313" key="2">
    <source>
        <dbReference type="Proteomes" id="UP000008866"/>
    </source>
</evidence>
<dbReference type="GeneID" id="9526001"/>
<accession>D4AP64</accession>
<name>D4AP64_ARTBC</name>
<reference evidence="2" key="1">
    <citation type="journal article" date="2011" name="Genome Biol.">
        <title>Comparative and functional genomics provide insights into the pathogenicity of dermatophytic fungi.</title>
        <authorList>
            <person name="Burmester A."/>
            <person name="Shelest E."/>
            <person name="Gloeckner G."/>
            <person name="Heddergott C."/>
            <person name="Schindler S."/>
            <person name="Staib P."/>
            <person name="Heidel A."/>
            <person name="Felder M."/>
            <person name="Petzold A."/>
            <person name="Szafranski K."/>
            <person name="Feuermann M."/>
            <person name="Pedruzzi I."/>
            <person name="Priebe S."/>
            <person name="Groth M."/>
            <person name="Winkler R."/>
            <person name="Li W."/>
            <person name="Kniemeyer O."/>
            <person name="Schroeckh V."/>
            <person name="Hertweck C."/>
            <person name="Hube B."/>
            <person name="White T.C."/>
            <person name="Platzer M."/>
            <person name="Guthke R."/>
            <person name="Heitman J."/>
            <person name="Woestemeyer J."/>
            <person name="Zipfel P.F."/>
            <person name="Monod M."/>
            <person name="Brakhage A.A."/>
        </authorList>
    </citation>
    <scope>NUCLEOTIDE SEQUENCE [LARGE SCALE GENOMIC DNA]</scope>
    <source>
        <strain evidence="2">ATCC MYA-4681 / CBS 112371</strain>
    </source>
</reference>
<protein>
    <submittedName>
        <fullName evidence="1">Uncharacterized protein</fullName>
    </submittedName>
</protein>
<comment type="caution">
    <text evidence="1">The sequence shown here is derived from an EMBL/GenBank/DDBJ whole genome shotgun (WGS) entry which is preliminary data.</text>
</comment>
<organism evidence="1 2">
    <name type="scientific">Arthroderma benhamiae (strain ATCC MYA-4681 / CBS 112371)</name>
    <name type="common">Trichophyton mentagrophytes</name>
    <dbReference type="NCBI Taxonomy" id="663331"/>
    <lineage>
        <taxon>Eukaryota</taxon>
        <taxon>Fungi</taxon>
        <taxon>Dikarya</taxon>
        <taxon>Ascomycota</taxon>
        <taxon>Pezizomycotina</taxon>
        <taxon>Eurotiomycetes</taxon>
        <taxon>Eurotiomycetidae</taxon>
        <taxon>Onygenales</taxon>
        <taxon>Arthrodermataceae</taxon>
        <taxon>Trichophyton</taxon>
    </lineage>
</organism>
<dbReference type="Proteomes" id="UP000008866">
    <property type="component" value="Unassembled WGS sequence"/>
</dbReference>
<proteinExistence type="predicted"/>
<dbReference type="RefSeq" id="XP_003015720.1">
    <property type="nucleotide sequence ID" value="XM_003015674.1"/>
</dbReference>
<dbReference type="HOGENOM" id="CLU_2060931_0_0_1"/>